<dbReference type="PANTHER" id="PTHR13447">
    <property type="entry name" value="MITOCHONDRIAL 28S RIBOSOMAL PROTEIN S28"/>
    <property type="match status" value="1"/>
</dbReference>
<evidence type="ECO:0000313" key="2">
    <source>
        <dbReference type="EMBL" id="KAH0504710.1"/>
    </source>
</evidence>
<dbReference type="GO" id="GO:0005763">
    <property type="term" value="C:mitochondrial small ribosomal subunit"/>
    <property type="evidence" value="ECO:0007669"/>
    <property type="project" value="TreeGrafter"/>
</dbReference>
<feature type="region of interest" description="Disordered" evidence="1">
    <location>
        <begin position="29"/>
        <end position="49"/>
    </location>
</feature>
<organism evidence="2 3">
    <name type="scientific">Microtus ochrogaster</name>
    <name type="common">Prairie vole</name>
    <dbReference type="NCBI Taxonomy" id="79684"/>
    <lineage>
        <taxon>Eukaryota</taxon>
        <taxon>Metazoa</taxon>
        <taxon>Chordata</taxon>
        <taxon>Craniata</taxon>
        <taxon>Vertebrata</taxon>
        <taxon>Euteleostomi</taxon>
        <taxon>Mammalia</taxon>
        <taxon>Eutheria</taxon>
        <taxon>Euarchontoglires</taxon>
        <taxon>Glires</taxon>
        <taxon>Rodentia</taxon>
        <taxon>Myomorpha</taxon>
        <taxon>Muroidea</taxon>
        <taxon>Cricetidae</taxon>
        <taxon>Arvicolinae</taxon>
        <taxon>Microtus</taxon>
    </lineage>
</organism>
<proteinExistence type="predicted"/>
<dbReference type="InterPro" id="IPR019375">
    <property type="entry name" value="Ribosomal_bS1m"/>
</dbReference>
<protein>
    <submittedName>
        <fullName evidence="2">28S ribosomal protein S28, mitochondrial</fullName>
    </submittedName>
</protein>
<sequence length="202" mass="21692">MAALCGYHAWAARSRFLRALLFSKPFRNASTESGSESVVGDSSAPRARSGGFASALERLSELQRKAELGPESPKNVVSFASMLRHSPLTQMGPAKDKLVIGRIFHIVEDDLYIDFGGKFHCVCKRPDVDGECKQGRDFCNCSSGYQQAQGLDGRSSWYRHGVAIAPLVTPPVRDGDAVLLKDAGSSLSMLAVVAVVAMMAAV</sequence>
<dbReference type="EMBL" id="JAATJU010024900">
    <property type="protein sequence ID" value="KAH0504710.1"/>
    <property type="molecule type" value="Genomic_DNA"/>
</dbReference>
<keyword evidence="2" id="KW-0689">Ribosomal protein</keyword>
<gene>
    <name evidence="2" type="ORF">LTLLF_181110</name>
</gene>
<evidence type="ECO:0000313" key="3">
    <source>
        <dbReference type="Proteomes" id="UP000710432"/>
    </source>
</evidence>
<dbReference type="Proteomes" id="UP000710432">
    <property type="component" value="Unassembled WGS sequence"/>
</dbReference>
<keyword evidence="2" id="KW-0687">Ribonucleoprotein</keyword>
<accession>A0A8J6G5L6</accession>
<name>A0A8J6G5L6_MICOH</name>
<comment type="caution">
    <text evidence="2">The sequence shown here is derived from an EMBL/GenBank/DDBJ whole genome shotgun (WGS) entry which is preliminary data.</text>
</comment>
<dbReference type="AlphaFoldDB" id="A0A8J6G5L6"/>
<dbReference type="Pfam" id="PF10246">
    <property type="entry name" value="MRP-S35"/>
    <property type="match status" value="1"/>
</dbReference>
<reference evidence="2" key="1">
    <citation type="submission" date="2020-03" db="EMBL/GenBank/DDBJ databases">
        <title>Studies in the Genomics of Life Span.</title>
        <authorList>
            <person name="Glass D."/>
        </authorList>
    </citation>
    <scope>NUCLEOTIDE SEQUENCE</scope>
    <source>
        <strain evidence="2">LTLLF</strain>
        <tissue evidence="2">Muscle</tissue>
    </source>
</reference>
<evidence type="ECO:0000256" key="1">
    <source>
        <dbReference type="SAM" id="MobiDB-lite"/>
    </source>
</evidence>
<feature type="compositionally biased region" description="Low complexity" evidence="1">
    <location>
        <begin position="30"/>
        <end position="43"/>
    </location>
</feature>
<dbReference type="PANTHER" id="PTHR13447:SF2">
    <property type="entry name" value="SMALL RIBOSOMAL SUBUNIT PROTEIN BS1M"/>
    <property type="match status" value="1"/>
</dbReference>